<dbReference type="PANTHER" id="PTHR12450:SF22">
    <property type="entry name" value="EXTRACELLULAR SERINE_THREONINE PROTEIN CG31145"/>
    <property type="match status" value="1"/>
</dbReference>
<keyword evidence="3" id="KW-0808">Transferase</keyword>
<keyword evidence="4" id="KW-1185">Reference proteome</keyword>
<accession>A0A2G8KKT6</accession>
<dbReference type="GO" id="GO:0005524">
    <property type="term" value="F:ATP binding"/>
    <property type="evidence" value="ECO:0007669"/>
    <property type="project" value="UniProtKB-KW"/>
</dbReference>
<dbReference type="GO" id="GO:0005794">
    <property type="term" value="C:Golgi apparatus"/>
    <property type="evidence" value="ECO:0007669"/>
    <property type="project" value="TreeGrafter"/>
</dbReference>
<evidence type="ECO:0000256" key="2">
    <source>
        <dbReference type="PIRSR" id="PIRSR624869-3"/>
    </source>
</evidence>
<keyword evidence="1" id="KW-0067">ATP-binding</keyword>
<comment type="cofactor">
    <cofactor evidence="2">
        <name>Mn(2+)</name>
        <dbReference type="ChEBI" id="CHEBI:29035"/>
    </cofactor>
</comment>
<reference evidence="3 4" key="1">
    <citation type="journal article" date="2017" name="PLoS Biol.">
        <title>The sea cucumber genome provides insights into morphological evolution and visceral regeneration.</title>
        <authorList>
            <person name="Zhang X."/>
            <person name="Sun L."/>
            <person name="Yuan J."/>
            <person name="Sun Y."/>
            <person name="Gao Y."/>
            <person name="Zhang L."/>
            <person name="Li S."/>
            <person name="Dai H."/>
            <person name="Hamel J.F."/>
            <person name="Liu C."/>
            <person name="Yu Y."/>
            <person name="Liu S."/>
            <person name="Lin W."/>
            <person name="Guo K."/>
            <person name="Jin S."/>
            <person name="Xu P."/>
            <person name="Storey K.B."/>
            <person name="Huan P."/>
            <person name="Zhang T."/>
            <person name="Zhou Y."/>
            <person name="Zhang J."/>
            <person name="Lin C."/>
            <person name="Li X."/>
            <person name="Xing L."/>
            <person name="Huo D."/>
            <person name="Sun M."/>
            <person name="Wang L."/>
            <person name="Mercier A."/>
            <person name="Li F."/>
            <person name="Yang H."/>
            <person name="Xiang J."/>
        </authorList>
    </citation>
    <scope>NUCLEOTIDE SEQUENCE [LARGE SCALE GENOMIC DNA]</scope>
    <source>
        <strain evidence="3">Shaxun</strain>
        <tissue evidence="3">Muscle</tissue>
    </source>
</reference>
<evidence type="ECO:0000313" key="4">
    <source>
        <dbReference type="Proteomes" id="UP000230750"/>
    </source>
</evidence>
<dbReference type="Proteomes" id="UP000230750">
    <property type="component" value="Unassembled WGS sequence"/>
</dbReference>
<keyword evidence="2" id="KW-0464">Manganese</keyword>
<dbReference type="InterPro" id="IPR024869">
    <property type="entry name" value="FAM20"/>
</dbReference>
<dbReference type="EMBL" id="MRZV01000511">
    <property type="protein sequence ID" value="PIK48622.1"/>
    <property type="molecule type" value="Genomic_DNA"/>
</dbReference>
<dbReference type="AlphaFoldDB" id="A0A2G8KKT6"/>
<feature type="binding site" evidence="1">
    <location>
        <position position="161"/>
    </location>
    <ligand>
        <name>ATP</name>
        <dbReference type="ChEBI" id="CHEBI:30616"/>
    </ligand>
</feature>
<dbReference type="PANTHER" id="PTHR12450">
    <property type="entry name" value="DENTIN MATRIX PROTEIN 4 PROTEIN FAM20"/>
    <property type="match status" value="1"/>
</dbReference>
<name>A0A2G8KKT6_STIJA</name>
<dbReference type="GO" id="GO:0004674">
    <property type="term" value="F:protein serine/threonine kinase activity"/>
    <property type="evidence" value="ECO:0007669"/>
    <property type="project" value="UniProtKB-KW"/>
</dbReference>
<proteinExistence type="predicted"/>
<feature type="binding site" evidence="2">
    <location>
        <position position="161"/>
    </location>
    <ligand>
        <name>Mn(2+)</name>
        <dbReference type="ChEBI" id="CHEBI:29035"/>
    </ligand>
</feature>
<organism evidence="3 4">
    <name type="scientific">Stichopus japonicus</name>
    <name type="common">Sea cucumber</name>
    <dbReference type="NCBI Taxonomy" id="307972"/>
    <lineage>
        <taxon>Eukaryota</taxon>
        <taxon>Metazoa</taxon>
        <taxon>Echinodermata</taxon>
        <taxon>Eleutherozoa</taxon>
        <taxon>Echinozoa</taxon>
        <taxon>Holothuroidea</taxon>
        <taxon>Aspidochirotacea</taxon>
        <taxon>Aspidochirotida</taxon>
        <taxon>Stichopodidae</taxon>
        <taxon>Apostichopus</taxon>
    </lineage>
</organism>
<comment type="caution">
    <text evidence="3">The sequence shown here is derived from an EMBL/GenBank/DDBJ whole genome shotgun (WGS) entry which is preliminary data.</text>
</comment>
<keyword evidence="1" id="KW-0547">Nucleotide-binding</keyword>
<gene>
    <name evidence="3" type="ORF">BSL78_14498</name>
</gene>
<protein>
    <submittedName>
        <fullName evidence="3">Putative extracellular serine/threonine protein kinase FAM20C</fullName>
    </submittedName>
</protein>
<dbReference type="OrthoDB" id="8583677at2759"/>
<keyword evidence="3" id="KW-0418">Kinase</keyword>
<keyword evidence="2" id="KW-0479">Metal-binding</keyword>
<feature type="binding site" evidence="1">
    <location>
        <position position="122"/>
    </location>
    <ligand>
        <name>ATP</name>
        <dbReference type="ChEBI" id="CHEBI:30616"/>
    </ligand>
</feature>
<feature type="binding site" evidence="1">
    <location>
        <position position="138"/>
    </location>
    <ligand>
        <name>ATP</name>
        <dbReference type="ChEBI" id="CHEBI:30616"/>
    </ligand>
</feature>
<dbReference type="STRING" id="307972.A0A2G8KKT6"/>
<sequence length="268" mass="30851">MTKRENLSLVRDLKSRLDTADVLYDVRGGTEKNNSEISQQNRITSTTFGNHIRPKSLPDNFPIFNLSNSTKKTRMKEPFKPFLDEISLDCMYSSSPSYMPDLLNYLSSAKISNVEYFNVGTQVKFIVRFEDGNEAIAKPKRHPRDVYWAYDKNQPFWLDEERHTSEIAAFHLDRILNYRRVIPCAGRRVNFTAEVLNNTKDPAILRNLTRKNGNNCFIGECVPWFCNKDHMICDEDGGFMELVLCQKIPGDMPGVPNPWSQGSREAKV</sequence>
<keyword evidence="3" id="KW-0723">Serine/threonine-protein kinase</keyword>
<dbReference type="GO" id="GO:0046872">
    <property type="term" value="F:metal ion binding"/>
    <property type="evidence" value="ECO:0007669"/>
    <property type="project" value="UniProtKB-KW"/>
</dbReference>
<evidence type="ECO:0000313" key="3">
    <source>
        <dbReference type="EMBL" id="PIK48622.1"/>
    </source>
</evidence>
<evidence type="ECO:0000256" key="1">
    <source>
        <dbReference type="PIRSR" id="PIRSR624869-2"/>
    </source>
</evidence>